<dbReference type="InterPro" id="IPR014721">
    <property type="entry name" value="Ribsml_uS5_D2-typ_fold_subgr"/>
</dbReference>
<dbReference type="Pfam" id="PF00825">
    <property type="entry name" value="Ribonuclease_P"/>
    <property type="match status" value="1"/>
</dbReference>
<comment type="caution">
    <text evidence="10">The sequence shown here is derived from an EMBL/GenBank/DDBJ whole genome shotgun (WGS) entry which is preliminary data.</text>
</comment>
<reference evidence="10" key="1">
    <citation type="journal article" date="2014" name="Int. J. Syst. Evol. Microbiol.">
        <title>Complete genome sequence of Corynebacterium casei LMG S-19264T (=DSM 44701T), isolated from a smear-ripened cheese.</title>
        <authorList>
            <consortium name="US DOE Joint Genome Institute (JGI-PGF)"/>
            <person name="Walter F."/>
            <person name="Albersmeier A."/>
            <person name="Kalinowski J."/>
            <person name="Ruckert C."/>
        </authorList>
    </citation>
    <scope>NUCLEOTIDE SEQUENCE</scope>
    <source>
        <strain evidence="10">CGMCC 1.14984</strain>
    </source>
</reference>
<sequence length="146" mass="15690">MTGPASKHAAMLPVRSLKKRADFLRLRHCRGASKKGFLLLSAPAPADRASEGIARLGITVTKKLGKAVTRNRIKRRLRAVGREVLTLHGAPGHDYVLIARSAAEELPFAILLDDLKQALVSPPVNKRPDAGTGSRKRSTISGPSTD</sequence>
<dbReference type="GO" id="GO:0042781">
    <property type="term" value="F:3'-tRNA processing endoribonuclease activity"/>
    <property type="evidence" value="ECO:0007669"/>
    <property type="project" value="TreeGrafter"/>
</dbReference>
<evidence type="ECO:0000256" key="1">
    <source>
        <dbReference type="ARBA" id="ARBA00002663"/>
    </source>
</evidence>
<dbReference type="EMBL" id="BMGZ01000001">
    <property type="protein sequence ID" value="GGH92979.1"/>
    <property type="molecule type" value="Genomic_DNA"/>
</dbReference>
<dbReference type="InterPro" id="IPR020539">
    <property type="entry name" value="RNase_P_CS"/>
</dbReference>
<organism evidence="10 11">
    <name type="scientific">Aquisalinus luteolus</name>
    <dbReference type="NCBI Taxonomy" id="1566827"/>
    <lineage>
        <taxon>Bacteria</taxon>
        <taxon>Pseudomonadati</taxon>
        <taxon>Pseudomonadota</taxon>
        <taxon>Alphaproteobacteria</taxon>
        <taxon>Parvularculales</taxon>
        <taxon>Parvularculaceae</taxon>
        <taxon>Aquisalinus</taxon>
    </lineage>
</organism>
<dbReference type="SUPFAM" id="SSF54211">
    <property type="entry name" value="Ribosomal protein S5 domain 2-like"/>
    <property type="match status" value="1"/>
</dbReference>
<evidence type="ECO:0000256" key="7">
    <source>
        <dbReference type="HAMAP-Rule" id="MF_00227"/>
    </source>
</evidence>
<dbReference type="GO" id="GO:0000049">
    <property type="term" value="F:tRNA binding"/>
    <property type="evidence" value="ECO:0007669"/>
    <property type="project" value="UniProtKB-UniRule"/>
</dbReference>
<proteinExistence type="inferred from homology"/>
<evidence type="ECO:0000256" key="8">
    <source>
        <dbReference type="NCBIfam" id="TIGR00188"/>
    </source>
</evidence>
<evidence type="ECO:0000313" key="10">
    <source>
        <dbReference type="EMBL" id="GGH92979.1"/>
    </source>
</evidence>
<comment type="function">
    <text evidence="1 7">RNaseP catalyzes the removal of the 5'-leader sequence from pre-tRNA to produce the mature 5'-terminus. It can also cleave other RNA substrates such as 4.5S RNA. The protein component plays an auxiliary but essential role in vivo by binding to the 5'-leader sequence and broadening the substrate specificity of the ribozyme.</text>
</comment>
<comment type="catalytic activity">
    <reaction evidence="7">
        <text>Endonucleolytic cleavage of RNA, removing 5'-extranucleotides from tRNA precursor.</text>
        <dbReference type="EC" id="3.1.26.5"/>
    </reaction>
</comment>
<dbReference type="PANTHER" id="PTHR33992:SF1">
    <property type="entry name" value="RIBONUCLEASE P PROTEIN COMPONENT"/>
    <property type="match status" value="1"/>
</dbReference>
<dbReference type="GO" id="GO:0030677">
    <property type="term" value="C:ribonuclease P complex"/>
    <property type="evidence" value="ECO:0007669"/>
    <property type="project" value="TreeGrafter"/>
</dbReference>
<dbReference type="GO" id="GO:0001682">
    <property type="term" value="P:tRNA 5'-leader removal"/>
    <property type="evidence" value="ECO:0007669"/>
    <property type="project" value="UniProtKB-UniRule"/>
</dbReference>
<dbReference type="Gene3D" id="3.30.230.10">
    <property type="match status" value="1"/>
</dbReference>
<reference evidence="10" key="2">
    <citation type="submission" date="2020-09" db="EMBL/GenBank/DDBJ databases">
        <authorList>
            <person name="Sun Q."/>
            <person name="Zhou Y."/>
        </authorList>
    </citation>
    <scope>NUCLEOTIDE SEQUENCE</scope>
    <source>
        <strain evidence="10">CGMCC 1.14984</strain>
    </source>
</reference>
<dbReference type="PROSITE" id="PS00648">
    <property type="entry name" value="RIBONUCLEASE_P"/>
    <property type="match status" value="1"/>
</dbReference>
<dbReference type="HAMAP" id="MF_00227">
    <property type="entry name" value="RNase_P"/>
    <property type="match status" value="1"/>
</dbReference>
<evidence type="ECO:0000256" key="9">
    <source>
        <dbReference type="SAM" id="MobiDB-lite"/>
    </source>
</evidence>
<keyword evidence="3 7" id="KW-0540">Nuclease</keyword>
<comment type="similarity">
    <text evidence="7">Belongs to the RnpA family.</text>
</comment>
<evidence type="ECO:0000256" key="4">
    <source>
        <dbReference type="ARBA" id="ARBA00022759"/>
    </source>
</evidence>
<dbReference type="InterPro" id="IPR000100">
    <property type="entry name" value="RNase_P"/>
</dbReference>
<keyword evidence="6 7" id="KW-0694">RNA-binding</keyword>
<protein>
    <recommendedName>
        <fullName evidence="7 8">Ribonuclease P protein component</fullName>
        <shortName evidence="7">RNase P protein</shortName>
        <shortName evidence="7">RNaseP protein</shortName>
        <ecNumber evidence="7 8">3.1.26.5</ecNumber>
    </recommendedName>
    <alternativeName>
        <fullName evidence="7">Protein C5</fullName>
    </alternativeName>
</protein>
<accession>A0A8J3A4V5</accession>
<dbReference type="Proteomes" id="UP000621856">
    <property type="component" value="Unassembled WGS sequence"/>
</dbReference>
<gene>
    <name evidence="7" type="primary">rnpA</name>
    <name evidence="10" type="ORF">GCM10011355_03740</name>
</gene>
<dbReference type="GO" id="GO:0004526">
    <property type="term" value="F:ribonuclease P activity"/>
    <property type="evidence" value="ECO:0007669"/>
    <property type="project" value="UniProtKB-UniRule"/>
</dbReference>
<dbReference type="EC" id="3.1.26.5" evidence="7 8"/>
<keyword evidence="5 7" id="KW-0378">Hydrolase</keyword>
<keyword evidence="2 7" id="KW-0819">tRNA processing</keyword>
<name>A0A8J3A4V5_9PROT</name>
<dbReference type="PANTHER" id="PTHR33992">
    <property type="entry name" value="RIBONUCLEASE P PROTEIN COMPONENT"/>
    <property type="match status" value="1"/>
</dbReference>
<feature type="region of interest" description="Disordered" evidence="9">
    <location>
        <begin position="121"/>
        <end position="146"/>
    </location>
</feature>
<evidence type="ECO:0000313" key="11">
    <source>
        <dbReference type="Proteomes" id="UP000621856"/>
    </source>
</evidence>
<keyword evidence="4 7" id="KW-0255">Endonuclease</keyword>
<evidence type="ECO:0000256" key="6">
    <source>
        <dbReference type="ARBA" id="ARBA00022884"/>
    </source>
</evidence>
<comment type="subunit">
    <text evidence="7">Consists of a catalytic RNA component (M1 or rnpB) and a protein subunit.</text>
</comment>
<evidence type="ECO:0000256" key="2">
    <source>
        <dbReference type="ARBA" id="ARBA00022694"/>
    </source>
</evidence>
<dbReference type="AlphaFoldDB" id="A0A8J3A4V5"/>
<evidence type="ECO:0000256" key="5">
    <source>
        <dbReference type="ARBA" id="ARBA00022801"/>
    </source>
</evidence>
<evidence type="ECO:0000256" key="3">
    <source>
        <dbReference type="ARBA" id="ARBA00022722"/>
    </source>
</evidence>
<dbReference type="NCBIfam" id="TIGR00188">
    <property type="entry name" value="rnpA"/>
    <property type="match status" value="1"/>
</dbReference>
<dbReference type="InterPro" id="IPR020568">
    <property type="entry name" value="Ribosomal_Su5_D2-typ_SF"/>
</dbReference>